<dbReference type="GO" id="GO:0005524">
    <property type="term" value="F:ATP binding"/>
    <property type="evidence" value="ECO:0007669"/>
    <property type="project" value="UniProtKB-KW"/>
</dbReference>
<dbReference type="InterPro" id="IPR027417">
    <property type="entry name" value="P-loop_NTPase"/>
</dbReference>
<dbReference type="InterPro" id="IPR003593">
    <property type="entry name" value="AAA+_ATPase"/>
</dbReference>
<dbReference type="EMBL" id="FXBJ01000002">
    <property type="protein sequence ID" value="SMH39073.1"/>
    <property type="molecule type" value="Genomic_DNA"/>
</dbReference>
<evidence type="ECO:0000256" key="3">
    <source>
        <dbReference type="ARBA" id="ARBA00022448"/>
    </source>
</evidence>
<dbReference type="STRING" id="1073423.SAMN04488700_2204"/>
<evidence type="ECO:0000256" key="4">
    <source>
        <dbReference type="ARBA" id="ARBA00022475"/>
    </source>
</evidence>
<keyword evidence="7" id="KW-0472">Membrane</keyword>
<evidence type="ECO:0000256" key="2">
    <source>
        <dbReference type="ARBA" id="ARBA00005417"/>
    </source>
</evidence>
<keyword evidence="11" id="KW-1185">Reference proteome</keyword>
<keyword evidence="5" id="KW-0547">Nucleotide-binding</keyword>
<keyword evidence="8" id="KW-0175">Coiled coil</keyword>
<dbReference type="Proteomes" id="UP000193435">
    <property type="component" value="Unassembled WGS sequence"/>
</dbReference>
<dbReference type="GO" id="GO:0005886">
    <property type="term" value="C:plasma membrane"/>
    <property type="evidence" value="ECO:0007669"/>
    <property type="project" value="UniProtKB-SubCell"/>
</dbReference>
<dbReference type="PANTHER" id="PTHR43166">
    <property type="entry name" value="AMINO ACID IMPORT ATP-BINDING PROTEIN"/>
    <property type="match status" value="1"/>
</dbReference>
<feature type="coiled-coil region" evidence="8">
    <location>
        <begin position="114"/>
        <end position="141"/>
    </location>
</feature>
<keyword evidence="6 10" id="KW-0067">ATP-binding</keyword>
<accession>A0A1X7NND6</accession>
<dbReference type="Pfam" id="PF00005">
    <property type="entry name" value="ABC_tran"/>
    <property type="match status" value="1"/>
</dbReference>
<evidence type="ECO:0000256" key="8">
    <source>
        <dbReference type="SAM" id="Coils"/>
    </source>
</evidence>
<proteinExistence type="inferred from homology"/>
<dbReference type="InterPro" id="IPR003439">
    <property type="entry name" value="ABC_transporter-like_ATP-bd"/>
</dbReference>
<evidence type="ECO:0000256" key="1">
    <source>
        <dbReference type="ARBA" id="ARBA00004202"/>
    </source>
</evidence>
<dbReference type="PROSITE" id="PS50893">
    <property type="entry name" value="ABC_TRANSPORTER_2"/>
    <property type="match status" value="1"/>
</dbReference>
<sequence>MVLNAQGITKTFNKIKIIDNFDFNIDYGEIISLVGESGTGKTTFMRLLNNLEELDKGVISITNDFLYKKTTEDRAEYTSKKERNRYGNKIGMVFQDYQLFPNLTILQNCLEAPVQKKLMTIKEATKKAENLLKQMNILDKKDAYPKTLSGGQQQRAAIARAMMLSPEILCFDEPTSALDRQSSNGIGEMIQTIAATGTGILIVTHDIEFADKFSTRSLSSETFLKKEKTID</sequence>
<organism evidence="10 11">
    <name type="scientific">Carnobacterium iners</name>
    <dbReference type="NCBI Taxonomy" id="1073423"/>
    <lineage>
        <taxon>Bacteria</taxon>
        <taxon>Bacillati</taxon>
        <taxon>Bacillota</taxon>
        <taxon>Bacilli</taxon>
        <taxon>Lactobacillales</taxon>
        <taxon>Carnobacteriaceae</taxon>
        <taxon>Carnobacterium</taxon>
    </lineage>
</organism>
<reference evidence="10 11" key="1">
    <citation type="submission" date="2017-04" db="EMBL/GenBank/DDBJ databases">
        <authorList>
            <person name="Afonso C.L."/>
            <person name="Miller P.J."/>
            <person name="Scott M.A."/>
            <person name="Spackman E."/>
            <person name="Goraichik I."/>
            <person name="Dimitrov K.M."/>
            <person name="Suarez D.L."/>
            <person name="Swayne D.E."/>
        </authorList>
    </citation>
    <scope>NUCLEOTIDE SEQUENCE [LARGE SCALE GENOMIC DNA]</scope>
    <source>
        <strain evidence="10 11">LMG26642</strain>
    </source>
</reference>
<evidence type="ECO:0000313" key="11">
    <source>
        <dbReference type="Proteomes" id="UP000193435"/>
    </source>
</evidence>
<feature type="domain" description="ABC transporter" evidence="9">
    <location>
        <begin position="3"/>
        <end position="230"/>
    </location>
</feature>
<dbReference type="OrthoDB" id="9804199at2"/>
<keyword evidence="4" id="KW-1003">Cell membrane</keyword>
<comment type="similarity">
    <text evidence="2">Belongs to the ABC transporter superfamily.</text>
</comment>
<dbReference type="PANTHER" id="PTHR43166:SF9">
    <property type="entry name" value="GLUTAMATE_ASPARTATE IMPORT ATP-BINDING PROTEIN GLTL"/>
    <property type="match status" value="1"/>
</dbReference>
<dbReference type="AlphaFoldDB" id="A0A1X7NND6"/>
<name>A0A1X7NND6_9LACT</name>
<dbReference type="SUPFAM" id="SSF52540">
    <property type="entry name" value="P-loop containing nucleoside triphosphate hydrolases"/>
    <property type="match status" value="1"/>
</dbReference>
<dbReference type="RefSeq" id="WP_085560233.1">
    <property type="nucleotide sequence ID" value="NZ_FOAH01000002.1"/>
</dbReference>
<dbReference type="PROSITE" id="PS00211">
    <property type="entry name" value="ABC_TRANSPORTER_1"/>
    <property type="match status" value="1"/>
</dbReference>
<protein>
    <submittedName>
        <fullName evidence="10">Polar amino acid transport system ATP-binding protein</fullName>
    </submittedName>
</protein>
<dbReference type="SMART" id="SM00382">
    <property type="entry name" value="AAA"/>
    <property type="match status" value="1"/>
</dbReference>
<evidence type="ECO:0000259" key="9">
    <source>
        <dbReference type="PROSITE" id="PS50893"/>
    </source>
</evidence>
<evidence type="ECO:0000256" key="6">
    <source>
        <dbReference type="ARBA" id="ARBA00022840"/>
    </source>
</evidence>
<evidence type="ECO:0000256" key="7">
    <source>
        <dbReference type="ARBA" id="ARBA00023136"/>
    </source>
</evidence>
<evidence type="ECO:0000256" key="5">
    <source>
        <dbReference type="ARBA" id="ARBA00022741"/>
    </source>
</evidence>
<comment type="subcellular location">
    <subcellularLocation>
        <location evidence="1">Cell membrane</location>
        <topology evidence="1">Peripheral membrane protein</topology>
    </subcellularLocation>
</comment>
<evidence type="ECO:0000313" key="10">
    <source>
        <dbReference type="EMBL" id="SMH39073.1"/>
    </source>
</evidence>
<keyword evidence="3" id="KW-0813">Transport</keyword>
<dbReference type="GO" id="GO:0016887">
    <property type="term" value="F:ATP hydrolysis activity"/>
    <property type="evidence" value="ECO:0007669"/>
    <property type="project" value="InterPro"/>
</dbReference>
<dbReference type="Gene3D" id="3.40.50.300">
    <property type="entry name" value="P-loop containing nucleotide triphosphate hydrolases"/>
    <property type="match status" value="1"/>
</dbReference>
<dbReference type="InterPro" id="IPR050086">
    <property type="entry name" value="MetN_ABC_transporter-like"/>
</dbReference>
<gene>
    <name evidence="10" type="ORF">SAMN04488700_2204</name>
</gene>
<dbReference type="InterPro" id="IPR017871">
    <property type="entry name" value="ABC_transporter-like_CS"/>
</dbReference>